<evidence type="ECO:0000313" key="9">
    <source>
        <dbReference type="Proteomes" id="UP000238261"/>
    </source>
</evidence>
<dbReference type="EMBL" id="MDEG01000051">
    <property type="protein sequence ID" value="PPU92866.1"/>
    <property type="molecule type" value="Genomic_DNA"/>
</dbReference>
<dbReference type="PANTHER" id="PTHR11070">
    <property type="entry name" value="UVRD / RECB / PCRA DNA HELICASE FAMILY MEMBER"/>
    <property type="match status" value="1"/>
</dbReference>
<dbReference type="GO" id="GO:0016787">
    <property type="term" value="F:hydrolase activity"/>
    <property type="evidence" value="ECO:0007669"/>
    <property type="project" value="UniProtKB-UniRule"/>
</dbReference>
<evidence type="ECO:0000256" key="4">
    <source>
        <dbReference type="ARBA" id="ARBA00022840"/>
    </source>
</evidence>
<sequence length="383" mass="42914">MKHAQHSDENDIDQPADALIAQCLDPASPRSFFLFAGAGSGKTRSLVAALEHVQANWGEQLRRQGKRVGVITFTNAASDEIKKRIQFDALFDVRTIHSFAWSLIEGLNQDIREWLKIKISEDLVDLHEKEAKGRAGKASNDRKLRIVTNTKRLESLPGIKRFIYSPTGNNRTRDALNHAEVIRITAHFLQSKPRMQSIFVGRYPILLVDESQDTNKHLVDALFEVEAQQAGSFSLGLIGDTMQQIYADGKEGLGSNLPATWATPGKQMNHRCPKRVVTLLNKVRAPVDPHQQRARTDASEGMIRLFIVPSTAEDKPEVEERIAELMADLTEDANWRRRDAVKTLTLEHRMAAARLGCLEVFVALYEIDSTSLGGLKNQVQHVI</sequence>
<proteinExistence type="predicted"/>
<dbReference type="Gene3D" id="3.40.50.300">
    <property type="entry name" value="P-loop containing nucleotide triphosphate hydrolases"/>
    <property type="match status" value="1"/>
</dbReference>
<name>A0A2S7ENC2_9XANT</name>
<dbReference type="GO" id="GO:0005524">
    <property type="term" value="F:ATP binding"/>
    <property type="evidence" value="ECO:0007669"/>
    <property type="project" value="UniProtKB-UniRule"/>
</dbReference>
<accession>A0A2S7ENC2</accession>
<protein>
    <recommendedName>
        <fullName evidence="5">DNA 3'-5' helicase II</fullName>
    </recommendedName>
</protein>
<dbReference type="PROSITE" id="PS51198">
    <property type="entry name" value="UVRD_HELICASE_ATP_BIND"/>
    <property type="match status" value="1"/>
</dbReference>
<dbReference type="GO" id="GO:0043138">
    <property type="term" value="F:3'-5' DNA helicase activity"/>
    <property type="evidence" value="ECO:0007669"/>
    <property type="project" value="TreeGrafter"/>
</dbReference>
<keyword evidence="3 6" id="KW-0347">Helicase</keyword>
<dbReference type="GO" id="GO:0003677">
    <property type="term" value="F:DNA binding"/>
    <property type="evidence" value="ECO:0007669"/>
    <property type="project" value="InterPro"/>
</dbReference>
<evidence type="ECO:0000256" key="5">
    <source>
        <dbReference type="ARBA" id="ARBA00034923"/>
    </source>
</evidence>
<dbReference type="RefSeq" id="WP_104559052.1">
    <property type="nucleotide sequence ID" value="NZ_CP043476.1"/>
</dbReference>
<evidence type="ECO:0000256" key="1">
    <source>
        <dbReference type="ARBA" id="ARBA00022741"/>
    </source>
</evidence>
<keyword evidence="1 6" id="KW-0547">Nucleotide-binding</keyword>
<keyword evidence="2 6" id="KW-0378">Hydrolase</keyword>
<dbReference type="AlphaFoldDB" id="A0A2S7ENC2"/>
<dbReference type="GO" id="GO:0000725">
    <property type="term" value="P:recombinational repair"/>
    <property type="evidence" value="ECO:0007669"/>
    <property type="project" value="TreeGrafter"/>
</dbReference>
<dbReference type="InterPro" id="IPR014016">
    <property type="entry name" value="UvrD-like_ATP-bd"/>
</dbReference>
<evidence type="ECO:0000313" key="8">
    <source>
        <dbReference type="EMBL" id="PPU92866.1"/>
    </source>
</evidence>
<dbReference type="InterPro" id="IPR000212">
    <property type="entry name" value="DNA_helicase_UvrD/REP"/>
</dbReference>
<reference evidence="9" key="1">
    <citation type="submission" date="2016-08" db="EMBL/GenBank/DDBJ databases">
        <authorList>
            <person name="Merda D."/>
            <person name="Briand M."/>
            <person name="Taghouti G."/>
            <person name="Carrere S."/>
            <person name="Gouzy J."/>
            <person name="Portier P."/>
            <person name="Jacques M.-A."/>
            <person name="Fischer-Le Saux M."/>
        </authorList>
    </citation>
    <scope>NUCLEOTIDE SEQUENCE [LARGE SCALE GENOMIC DNA]</scope>
    <source>
        <strain evidence="9">CFBP1156</strain>
    </source>
</reference>
<keyword evidence="9" id="KW-1185">Reference proteome</keyword>
<comment type="caution">
    <text evidence="8">The sequence shown here is derived from an EMBL/GenBank/DDBJ whole genome shotgun (WGS) entry which is preliminary data.</text>
</comment>
<dbReference type="Pfam" id="PF00580">
    <property type="entry name" value="UvrD-helicase"/>
    <property type="match status" value="1"/>
</dbReference>
<dbReference type="PANTHER" id="PTHR11070:SF2">
    <property type="entry name" value="ATP-DEPENDENT DNA HELICASE SRS2"/>
    <property type="match status" value="1"/>
</dbReference>
<gene>
    <name evidence="8" type="ORF">XhyaCFBP1156_20895</name>
</gene>
<organism evidence="8 9">
    <name type="scientific">Xanthomonas hyacinthi</name>
    <dbReference type="NCBI Taxonomy" id="56455"/>
    <lineage>
        <taxon>Bacteria</taxon>
        <taxon>Pseudomonadati</taxon>
        <taxon>Pseudomonadota</taxon>
        <taxon>Gammaproteobacteria</taxon>
        <taxon>Lysobacterales</taxon>
        <taxon>Lysobacteraceae</taxon>
        <taxon>Xanthomonas</taxon>
    </lineage>
</organism>
<evidence type="ECO:0000259" key="7">
    <source>
        <dbReference type="PROSITE" id="PS51198"/>
    </source>
</evidence>
<keyword evidence="4 6" id="KW-0067">ATP-binding</keyword>
<evidence type="ECO:0000256" key="2">
    <source>
        <dbReference type="ARBA" id="ARBA00022801"/>
    </source>
</evidence>
<feature type="domain" description="UvrD-like helicase ATP-binding" evidence="7">
    <location>
        <begin position="15"/>
        <end position="286"/>
    </location>
</feature>
<feature type="binding site" evidence="6">
    <location>
        <begin position="36"/>
        <end position="43"/>
    </location>
    <ligand>
        <name>ATP</name>
        <dbReference type="ChEBI" id="CHEBI:30616"/>
    </ligand>
</feature>
<dbReference type="Proteomes" id="UP000238261">
    <property type="component" value="Unassembled WGS sequence"/>
</dbReference>
<evidence type="ECO:0000256" key="6">
    <source>
        <dbReference type="PROSITE-ProRule" id="PRU00560"/>
    </source>
</evidence>
<evidence type="ECO:0000256" key="3">
    <source>
        <dbReference type="ARBA" id="ARBA00022806"/>
    </source>
</evidence>
<dbReference type="SUPFAM" id="SSF52540">
    <property type="entry name" value="P-loop containing nucleoside triphosphate hydrolases"/>
    <property type="match status" value="1"/>
</dbReference>
<dbReference type="InterPro" id="IPR027417">
    <property type="entry name" value="P-loop_NTPase"/>
</dbReference>
<dbReference type="OrthoDB" id="384988at2"/>